<protein>
    <submittedName>
        <fullName evidence="2">Metallophosphoesterase</fullName>
    </submittedName>
</protein>
<dbReference type="EMBL" id="JAMQBK010000024">
    <property type="protein sequence ID" value="MCM2370616.1"/>
    <property type="molecule type" value="Genomic_DNA"/>
</dbReference>
<keyword evidence="3" id="KW-1185">Reference proteome</keyword>
<dbReference type="PANTHER" id="PTHR42850:SF7">
    <property type="entry name" value="BIS(5'-NUCLEOSYL)-TETRAPHOSPHATASE PRPE [ASYMMETRICAL]"/>
    <property type="match status" value="1"/>
</dbReference>
<sequence>MKSPLPEYELKLEMQDSFDIIGDIHGHADELVSLLENLGYRRHGQGYRHSDRKVIFVGDFVDRGSAIGKVVDIARAMVAAGDALAVMGNHEYNAIAFHTPRPGKQDEWFRPHSEKNLKQHRATLDQLSPSELADAIAWFRTLPVAIEIGGIRVAHASWQTRDIECINDALADAGRFTPKVLAMSEDAGSDLNDAIENVLKGPELQMPDGHSIVDKAGHRRDSVRIKWYEDGTGRTYRQHHLGSDEVPDVQIAPGDLATVDVYPRDAVPVFVGHYWLTGTPTPLAANVACTDYSVAKGGKLVAYRWDGESELSADKFHWVDTE</sequence>
<gene>
    <name evidence="2" type="ORF">NB063_08240</name>
</gene>
<evidence type="ECO:0000259" key="1">
    <source>
        <dbReference type="Pfam" id="PF00149"/>
    </source>
</evidence>
<dbReference type="Gene3D" id="3.60.21.10">
    <property type="match status" value="1"/>
</dbReference>
<dbReference type="SUPFAM" id="SSF56300">
    <property type="entry name" value="Metallo-dependent phosphatases"/>
    <property type="match status" value="1"/>
</dbReference>
<dbReference type="Proteomes" id="UP001202961">
    <property type="component" value="Unassembled WGS sequence"/>
</dbReference>
<feature type="domain" description="Calcineurin-like phosphoesterase" evidence="1">
    <location>
        <begin position="18"/>
        <end position="162"/>
    </location>
</feature>
<evidence type="ECO:0000313" key="2">
    <source>
        <dbReference type="EMBL" id="MCM2370616.1"/>
    </source>
</evidence>
<accession>A0ABT0U201</accession>
<name>A0ABT0U201_9BACT</name>
<dbReference type="RefSeq" id="WP_250928284.1">
    <property type="nucleotide sequence ID" value="NZ_JAMQBK010000024.1"/>
</dbReference>
<dbReference type="PANTHER" id="PTHR42850">
    <property type="entry name" value="METALLOPHOSPHOESTERASE"/>
    <property type="match status" value="1"/>
</dbReference>
<organism evidence="2 3">
    <name type="scientific">Aporhodopirellula aestuarii</name>
    <dbReference type="NCBI Taxonomy" id="2950107"/>
    <lineage>
        <taxon>Bacteria</taxon>
        <taxon>Pseudomonadati</taxon>
        <taxon>Planctomycetota</taxon>
        <taxon>Planctomycetia</taxon>
        <taxon>Pirellulales</taxon>
        <taxon>Pirellulaceae</taxon>
        <taxon>Aporhodopirellula</taxon>
    </lineage>
</organism>
<dbReference type="InterPro" id="IPR029052">
    <property type="entry name" value="Metallo-depent_PP-like"/>
</dbReference>
<comment type="caution">
    <text evidence="2">The sequence shown here is derived from an EMBL/GenBank/DDBJ whole genome shotgun (WGS) entry which is preliminary data.</text>
</comment>
<dbReference type="InterPro" id="IPR050126">
    <property type="entry name" value="Ap4A_hydrolase"/>
</dbReference>
<dbReference type="Pfam" id="PF00149">
    <property type="entry name" value="Metallophos"/>
    <property type="match status" value="1"/>
</dbReference>
<dbReference type="InterPro" id="IPR004843">
    <property type="entry name" value="Calcineurin-like_PHP"/>
</dbReference>
<reference evidence="2 3" key="1">
    <citation type="journal article" date="2022" name="Syst. Appl. Microbiol.">
        <title>Rhodopirellula aestuarii sp. nov., a novel member of the genus Rhodopirellula isolated from brackish sediments collected in the Tagus River estuary, Portugal.</title>
        <authorList>
            <person name="Vitorino I.R."/>
            <person name="Klimek D."/>
            <person name="Calusinska M."/>
            <person name="Lobo-da-Cunha A."/>
            <person name="Vasconcelos V."/>
            <person name="Lage O.M."/>
        </authorList>
    </citation>
    <scope>NUCLEOTIDE SEQUENCE [LARGE SCALE GENOMIC DNA]</scope>
    <source>
        <strain evidence="2 3">ICT_H3.1</strain>
    </source>
</reference>
<evidence type="ECO:0000313" key="3">
    <source>
        <dbReference type="Proteomes" id="UP001202961"/>
    </source>
</evidence>
<proteinExistence type="predicted"/>